<protein>
    <submittedName>
        <fullName evidence="2">(northern house mosquito) hypothetical protein</fullName>
    </submittedName>
</protein>
<organism evidence="2">
    <name type="scientific">Culex pipiens</name>
    <name type="common">House mosquito</name>
    <dbReference type="NCBI Taxonomy" id="7175"/>
    <lineage>
        <taxon>Eukaryota</taxon>
        <taxon>Metazoa</taxon>
        <taxon>Ecdysozoa</taxon>
        <taxon>Arthropoda</taxon>
        <taxon>Hexapoda</taxon>
        <taxon>Insecta</taxon>
        <taxon>Pterygota</taxon>
        <taxon>Neoptera</taxon>
        <taxon>Endopterygota</taxon>
        <taxon>Diptera</taxon>
        <taxon>Nematocera</taxon>
        <taxon>Culicoidea</taxon>
        <taxon>Culicidae</taxon>
        <taxon>Culicinae</taxon>
        <taxon>Culicini</taxon>
        <taxon>Culex</taxon>
        <taxon>Culex</taxon>
    </lineage>
</organism>
<evidence type="ECO:0000256" key="1">
    <source>
        <dbReference type="SAM" id="SignalP"/>
    </source>
</evidence>
<accession>A0A8D8C8L8</accession>
<reference evidence="2" key="1">
    <citation type="submission" date="2021-05" db="EMBL/GenBank/DDBJ databases">
        <authorList>
            <person name="Alioto T."/>
            <person name="Alioto T."/>
            <person name="Gomez Garrido J."/>
        </authorList>
    </citation>
    <scope>NUCLEOTIDE SEQUENCE</scope>
</reference>
<sequence length="109" mass="11986">MTFHCFGFLFFVIVVQRGAVTLSPLCYTSGINLSTCYNSARANLRIKRPTARERARSRAHLSAPQITFVIVLTRRHLHAVASPCAQAVRKVARASFDAAMLPAAITVRA</sequence>
<keyword evidence="1" id="KW-0732">Signal</keyword>
<feature type="signal peptide" evidence="1">
    <location>
        <begin position="1"/>
        <end position="19"/>
    </location>
</feature>
<evidence type="ECO:0000313" key="2">
    <source>
        <dbReference type="EMBL" id="CAG6488956.1"/>
    </source>
</evidence>
<name>A0A8D8C8L8_CULPI</name>
<dbReference type="EMBL" id="HBUE01111234">
    <property type="protein sequence ID" value="CAG6488956.1"/>
    <property type="molecule type" value="Transcribed_RNA"/>
</dbReference>
<dbReference type="AlphaFoldDB" id="A0A8D8C8L8"/>
<feature type="chain" id="PRO_5034756853" evidence="1">
    <location>
        <begin position="20"/>
        <end position="109"/>
    </location>
</feature>
<proteinExistence type="predicted"/>